<dbReference type="GO" id="GO:0006782">
    <property type="term" value="P:protoporphyrinogen IX biosynthetic process"/>
    <property type="evidence" value="ECO:0007669"/>
    <property type="project" value="UniProtKB-UniRule"/>
</dbReference>
<dbReference type="EMBL" id="JAPIVE010000002">
    <property type="protein sequence ID" value="MCX2523932.1"/>
    <property type="molecule type" value="Genomic_DNA"/>
</dbReference>
<feature type="binding site" description="axial binding residue" evidence="14">
    <location>
        <position position="87"/>
    </location>
    <ligand>
        <name>heme</name>
        <dbReference type="ChEBI" id="CHEBI:30413"/>
    </ligand>
    <ligandPart>
        <name>Fe</name>
        <dbReference type="ChEBI" id="CHEBI:18248"/>
    </ligandPart>
</feature>
<sequence length="143" mass="16533">MYPWVLSFHLIAIVAWFAALFYLPRLFVYHAYALEEGDETGCQRFQVMERKLYRGIMVPAMVCVVVLGLWLVVLNPSVLQQGWFYTKAALVVVLIGFHHMCLAHLKRFANGGKTRRHVFYRFFNEVPTLVLVAVVILTVVKPF</sequence>
<comment type="catalytic activity">
    <reaction evidence="13 14 15">
        <text>protoporphyrinogen IX + 3 A = protoporphyrin IX + 3 AH2</text>
        <dbReference type="Rhea" id="RHEA:62000"/>
        <dbReference type="ChEBI" id="CHEBI:13193"/>
        <dbReference type="ChEBI" id="CHEBI:17499"/>
        <dbReference type="ChEBI" id="CHEBI:57306"/>
        <dbReference type="ChEBI" id="CHEBI:57307"/>
    </reaction>
</comment>
<protein>
    <recommendedName>
        <fullName evidence="4 14">Protoporphyrinogen IX oxidase</fullName>
        <shortName evidence="14">PPO</shortName>
        <ecNumber evidence="14 15">1.3.99.-</ecNumber>
    </recommendedName>
</protein>
<keyword evidence="11 14" id="KW-0408">Iron</keyword>
<keyword evidence="12 14" id="KW-0472">Membrane</keyword>
<evidence type="ECO:0000256" key="15">
    <source>
        <dbReference type="PIRNR" id="PIRNR004638"/>
    </source>
</evidence>
<evidence type="ECO:0000313" key="17">
    <source>
        <dbReference type="Proteomes" id="UP001165678"/>
    </source>
</evidence>
<evidence type="ECO:0000313" key="16">
    <source>
        <dbReference type="EMBL" id="MCX2523932.1"/>
    </source>
</evidence>
<comment type="subunit">
    <text evidence="14">Homodimer.</text>
</comment>
<comment type="caution">
    <text evidence="16">The sequence shown here is derived from an EMBL/GenBank/DDBJ whole genome shotgun (WGS) entry which is preliminary data.</text>
</comment>
<feature type="transmembrane region" description="Helical" evidence="14">
    <location>
        <begin position="52"/>
        <end position="72"/>
    </location>
</feature>
<evidence type="ECO:0000256" key="3">
    <source>
        <dbReference type="ARBA" id="ARBA00006501"/>
    </source>
</evidence>
<keyword evidence="17" id="KW-1185">Reference proteome</keyword>
<keyword evidence="9 14" id="KW-1133">Transmembrane helix</keyword>
<comment type="similarity">
    <text evidence="3 14 15">Belongs to the HemJ family.</text>
</comment>
<dbReference type="GO" id="GO:0005886">
    <property type="term" value="C:plasma membrane"/>
    <property type="evidence" value="ECO:0007669"/>
    <property type="project" value="UniProtKB-SubCell"/>
</dbReference>
<organism evidence="16 17">
    <name type="scientific">Larsenimonas rhizosphaerae</name>
    <dbReference type="NCBI Taxonomy" id="2944682"/>
    <lineage>
        <taxon>Bacteria</taxon>
        <taxon>Pseudomonadati</taxon>
        <taxon>Pseudomonadota</taxon>
        <taxon>Gammaproteobacteria</taxon>
        <taxon>Oceanospirillales</taxon>
        <taxon>Halomonadaceae</taxon>
        <taxon>Larsenimonas</taxon>
    </lineage>
</organism>
<evidence type="ECO:0000256" key="5">
    <source>
        <dbReference type="ARBA" id="ARBA00022475"/>
    </source>
</evidence>
<dbReference type="HAMAP" id="MF_02239">
    <property type="entry name" value="HemJ"/>
    <property type="match status" value="1"/>
</dbReference>
<feature type="transmembrane region" description="Helical" evidence="14">
    <location>
        <begin position="118"/>
        <end position="140"/>
    </location>
</feature>
<gene>
    <name evidence="16" type="primary">hemJ</name>
    <name evidence="16" type="ORF">OQ287_06755</name>
</gene>
<dbReference type="PANTHER" id="PTHR40255">
    <property type="entry name" value="UPF0093 MEMBRANE PROTEIN SLR1790"/>
    <property type="match status" value="1"/>
</dbReference>
<evidence type="ECO:0000256" key="12">
    <source>
        <dbReference type="ARBA" id="ARBA00023136"/>
    </source>
</evidence>
<dbReference type="PANTHER" id="PTHR40255:SF1">
    <property type="entry name" value="PROTOPORPHYRINOGEN IX OXIDASE"/>
    <property type="match status" value="1"/>
</dbReference>
<keyword evidence="5 14" id="KW-1003">Cell membrane</keyword>
<evidence type="ECO:0000256" key="8">
    <source>
        <dbReference type="ARBA" id="ARBA00022723"/>
    </source>
</evidence>
<keyword evidence="8 14" id="KW-0479">Metal-binding</keyword>
<evidence type="ECO:0000256" key="13">
    <source>
        <dbReference type="ARBA" id="ARBA00048390"/>
    </source>
</evidence>
<feature type="transmembrane region" description="Helical" evidence="14">
    <location>
        <begin position="6"/>
        <end position="23"/>
    </location>
</feature>
<comment type="cofactor">
    <cofactor evidence="14 15">
        <name>heme b</name>
        <dbReference type="ChEBI" id="CHEBI:60344"/>
    </cofactor>
    <text evidence="14 15">Binds 1 heme b (iron(II)-protoporphyrin IX) group per subunit.</text>
</comment>
<dbReference type="EC" id="1.3.99.-" evidence="14 15"/>
<dbReference type="GO" id="GO:0070818">
    <property type="term" value="F:protoporphyrinogen oxidase activity"/>
    <property type="evidence" value="ECO:0007669"/>
    <property type="project" value="UniProtKB-UniRule"/>
</dbReference>
<comment type="function">
    <text evidence="14 15">Catalyzes the oxidation of protoporphyrinogen IX to protoporphyrin IX.</text>
</comment>
<accession>A0AA41ZFP4</accession>
<evidence type="ECO:0000256" key="6">
    <source>
        <dbReference type="ARBA" id="ARBA00022617"/>
    </source>
</evidence>
<dbReference type="AlphaFoldDB" id="A0AA41ZFP4"/>
<evidence type="ECO:0000256" key="14">
    <source>
        <dbReference type="HAMAP-Rule" id="MF_02239"/>
    </source>
</evidence>
<feature type="binding site" description="axial binding residue" evidence="14">
    <location>
        <position position="9"/>
    </location>
    <ligand>
        <name>heme</name>
        <dbReference type="ChEBI" id="CHEBI:30413"/>
    </ligand>
    <ligandPart>
        <name>Fe</name>
        <dbReference type="ChEBI" id="CHEBI:18248"/>
    </ligandPart>
</feature>
<keyword evidence="7 14" id="KW-0812">Transmembrane</keyword>
<dbReference type="RefSeq" id="WP_250934710.1">
    <property type="nucleotide sequence ID" value="NZ_JAMLJK010000001.1"/>
</dbReference>
<name>A0AA41ZFP4_9GAMM</name>
<evidence type="ECO:0000256" key="10">
    <source>
        <dbReference type="ARBA" id="ARBA00023002"/>
    </source>
</evidence>
<comment type="subcellular location">
    <subcellularLocation>
        <location evidence="1 14">Cell membrane</location>
        <topology evidence="1 14">Multi-pass membrane protein</topology>
    </subcellularLocation>
</comment>
<evidence type="ECO:0000256" key="11">
    <source>
        <dbReference type="ARBA" id="ARBA00023004"/>
    </source>
</evidence>
<dbReference type="GO" id="GO:0046872">
    <property type="term" value="F:metal ion binding"/>
    <property type="evidence" value="ECO:0007669"/>
    <property type="project" value="UniProtKB-UniRule"/>
</dbReference>
<keyword evidence="6 14" id="KW-0349">Heme</keyword>
<keyword evidence="10 14" id="KW-0560">Oxidoreductase</keyword>
<dbReference type="Proteomes" id="UP001165678">
    <property type="component" value="Unassembled WGS sequence"/>
</dbReference>
<proteinExistence type="inferred from homology"/>
<feature type="transmembrane region" description="Helical" evidence="14">
    <location>
        <begin position="84"/>
        <end position="106"/>
    </location>
</feature>
<reference evidence="16" key="1">
    <citation type="submission" date="2022-11" db="EMBL/GenBank/DDBJ databases">
        <title>Larsenimonas rhizosphaerae sp. nov., isolated from a tidal mudflat.</title>
        <authorList>
            <person name="Lee S.D."/>
            <person name="Kim I.S."/>
        </authorList>
    </citation>
    <scope>NUCLEOTIDE SEQUENCE</scope>
    <source>
        <strain evidence="16">GH2-1</strain>
    </source>
</reference>
<dbReference type="InterPro" id="IPR005265">
    <property type="entry name" value="HemJ-like"/>
</dbReference>
<dbReference type="Pfam" id="PF03653">
    <property type="entry name" value="UPF0093"/>
    <property type="match status" value="1"/>
</dbReference>
<evidence type="ECO:0000256" key="7">
    <source>
        <dbReference type="ARBA" id="ARBA00022692"/>
    </source>
</evidence>
<evidence type="ECO:0000256" key="2">
    <source>
        <dbReference type="ARBA" id="ARBA00005073"/>
    </source>
</evidence>
<evidence type="ECO:0000256" key="9">
    <source>
        <dbReference type="ARBA" id="ARBA00022989"/>
    </source>
</evidence>
<evidence type="ECO:0000256" key="1">
    <source>
        <dbReference type="ARBA" id="ARBA00004651"/>
    </source>
</evidence>
<dbReference type="NCBIfam" id="TIGR00701">
    <property type="entry name" value="protoporphyrinogen oxidase HemJ"/>
    <property type="match status" value="1"/>
</dbReference>
<dbReference type="PIRSF" id="PIRSF004638">
    <property type="entry name" value="UCP004638"/>
    <property type="match status" value="1"/>
</dbReference>
<evidence type="ECO:0000256" key="4">
    <source>
        <dbReference type="ARBA" id="ARBA00017504"/>
    </source>
</evidence>
<comment type="pathway">
    <text evidence="2 14 15">Porphyrin-containing compound metabolism; protoporphyrin-IX biosynthesis; protoporphyrin-IX from protoporphyrinogen-IX: step 1/1.</text>
</comment>